<dbReference type="InterPro" id="IPR015927">
    <property type="entry name" value="Peptidase_S24_S26A/B/C"/>
</dbReference>
<dbReference type="AlphaFoldDB" id="A0A645AEH9"/>
<reference evidence="5" key="1">
    <citation type="submission" date="2019-08" db="EMBL/GenBank/DDBJ databases">
        <authorList>
            <person name="Kucharzyk K."/>
            <person name="Murdoch R.W."/>
            <person name="Higgins S."/>
            <person name="Loffler F."/>
        </authorList>
    </citation>
    <scope>NUCLEOTIDE SEQUENCE</scope>
</reference>
<evidence type="ECO:0000256" key="1">
    <source>
        <dbReference type="ARBA" id="ARBA00023015"/>
    </source>
</evidence>
<dbReference type="EMBL" id="VSSQ01013490">
    <property type="protein sequence ID" value="MPM51605.1"/>
    <property type="molecule type" value="Genomic_DNA"/>
</dbReference>
<dbReference type="PANTHER" id="PTHR40661:SF3">
    <property type="entry name" value="FELS-1 PROPHAGE TRANSCRIPTIONAL REGULATOR"/>
    <property type="match status" value="1"/>
</dbReference>
<dbReference type="CDD" id="cd00093">
    <property type="entry name" value="HTH_XRE"/>
    <property type="match status" value="1"/>
</dbReference>
<sequence length="239" mass="26802">MLFAERIRESREKNKLSQTELGEKIGVSLSTITRWENGKRTPRSEELLALAKVLNVSVAYLLGETDSFAPFDNEEKADINKNAKATPLNLKDYLRVPVITMRTPACAGEGNGLDYVELEAEEWDFLGKKSIATYDDMRPPFGVYVEGDSMEEMDIPDGSVAYVNPAEEPRNGECALVVYRGQWSIKGVFINKDGSVTLRAGKPQYNLEIPADVAEDPMWFKIIGKVVEVKTTKKPKSFW</sequence>
<dbReference type="InterPro" id="IPR001387">
    <property type="entry name" value="Cro/C1-type_HTH"/>
</dbReference>
<dbReference type="PROSITE" id="PS50943">
    <property type="entry name" value="HTH_CROC1"/>
    <property type="match status" value="1"/>
</dbReference>
<evidence type="ECO:0000256" key="2">
    <source>
        <dbReference type="ARBA" id="ARBA00023125"/>
    </source>
</evidence>
<dbReference type="SUPFAM" id="SSF47413">
    <property type="entry name" value="lambda repressor-like DNA-binding domains"/>
    <property type="match status" value="1"/>
</dbReference>
<dbReference type="SMART" id="SM00530">
    <property type="entry name" value="HTH_XRE"/>
    <property type="match status" value="1"/>
</dbReference>
<evidence type="ECO:0000313" key="5">
    <source>
        <dbReference type="EMBL" id="MPM51605.1"/>
    </source>
</evidence>
<dbReference type="Pfam" id="PF00717">
    <property type="entry name" value="Peptidase_S24"/>
    <property type="match status" value="1"/>
</dbReference>
<name>A0A645AEH9_9ZZZZ</name>
<dbReference type="InterPro" id="IPR039418">
    <property type="entry name" value="LexA-like"/>
</dbReference>
<comment type="caution">
    <text evidence="5">The sequence shown here is derived from an EMBL/GenBank/DDBJ whole genome shotgun (WGS) entry which is preliminary data.</text>
</comment>
<dbReference type="Pfam" id="PF01381">
    <property type="entry name" value="HTH_3"/>
    <property type="match status" value="1"/>
</dbReference>
<protein>
    <recommendedName>
        <fullName evidence="4">HTH cro/C1-type domain-containing protein</fullName>
    </recommendedName>
</protein>
<organism evidence="5">
    <name type="scientific">bioreactor metagenome</name>
    <dbReference type="NCBI Taxonomy" id="1076179"/>
    <lineage>
        <taxon>unclassified sequences</taxon>
        <taxon>metagenomes</taxon>
        <taxon>ecological metagenomes</taxon>
    </lineage>
</organism>
<gene>
    <name evidence="5" type="ORF">SDC9_98355</name>
</gene>
<feature type="domain" description="HTH cro/C1-type" evidence="4">
    <location>
        <begin position="7"/>
        <end position="61"/>
    </location>
</feature>
<dbReference type="Gene3D" id="2.10.109.10">
    <property type="entry name" value="Umud Fragment, subunit A"/>
    <property type="match status" value="1"/>
</dbReference>
<keyword evidence="1" id="KW-0805">Transcription regulation</keyword>
<accession>A0A645AEH9</accession>
<keyword evidence="2" id="KW-0238">DNA-binding</keyword>
<dbReference type="InterPro" id="IPR010982">
    <property type="entry name" value="Lambda_DNA-bd_dom_sf"/>
</dbReference>
<dbReference type="SUPFAM" id="SSF51306">
    <property type="entry name" value="LexA/Signal peptidase"/>
    <property type="match status" value="1"/>
</dbReference>
<dbReference type="InterPro" id="IPR036286">
    <property type="entry name" value="LexA/Signal_pep-like_sf"/>
</dbReference>
<dbReference type="GO" id="GO:0003677">
    <property type="term" value="F:DNA binding"/>
    <property type="evidence" value="ECO:0007669"/>
    <property type="project" value="UniProtKB-KW"/>
</dbReference>
<dbReference type="PANTHER" id="PTHR40661">
    <property type="match status" value="1"/>
</dbReference>
<dbReference type="CDD" id="cd06529">
    <property type="entry name" value="S24_LexA-like"/>
    <property type="match status" value="1"/>
</dbReference>
<evidence type="ECO:0000256" key="3">
    <source>
        <dbReference type="ARBA" id="ARBA00023163"/>
    </source>
</evidence>
<keyword evidence="3" id="KW-0804">Transcription</keyword>
<proteinExistence type="predicted"/>
<dbReference type="Gene3D" id="1.10.260.40">
    <property type="entry name" value="lambda repressor-like DNA-binding domains"/>
    <property type="match status" value="1"/>
</dbReference>
<evidence type="ECO:0000259" key="4">
    <source>
        <dbReference type="PROSITE" id="PS50943"/>
    </source>
</evidence>